<dbReference type="EMBL" id="BMFC01000007">
    <property type="protein sequence ID" value="GGC10084.1"/>
    <property type="molecule type" value="Genomic_DNA"/>
</dbReference>
<gene>
    <name evidence="2" type="ORF">GCM10011363_28440</name>
</gene>
<keyword evidence="1" id="KW-0175">Coiled coil</keyword>
<protein>
    <recommendedName>
        <fullName evidence="4">Flagellar protein FlbB</fullName>
    </recommendedName>
</protein>
<evidence type="ECO:0000313" key="3">
    <source>
        <dbReference type="Proteomes" id="UP000645462"/>
    </source>
</evidence>
<evidence type="ECO:0008006" key="4">
    <source>
        <dbReference type="Google" id="ProtNLM"/>
    </source>
</evidence>
<proteinExistence type="predicted"/>
<dbReference type="RefSeq" id="WP_188482717.1">
    <property type="nucleotide sequence ID" value="NZ_BMFC01000007.1"/>
</dbReference>
<dbReference type="Proteomes" id="UP000645462">
    <property type="component" value="Unassembled WGS sequence"/>
</dbReference>
<comment type="caution">
    <text evidence="2">The sequence shown here is derived from an EMBL/GenBank/DDBJ whole genome shotgun (WGS) entry which is preliminary data.</text>
</comment>
<accession>A0ABQ1KXG0</accession>
<name>A0ABQ1KXG0_9RHOB</name>
<feature type="coiled-coil region" evidence="1">
    <location>
        <begin position="105"/>
        <end position="139"/>
    </location>
</feature>
<evidence type="ECO:0000256" key="1">
    <source>
        <dbReference type="SAM" id="Coils"/>
    </source>
</evidence>
<organism evidence="2 3">
    <name type="scientific">Marivita lacus</name>
    <dbReference type="NCBI Taxonomy" id="1323742"/>
    <lineage>
        <taxon>Bacteria</taxon>
        <taxon>Pseudomonadati</taxon>
        <taxon>Pseudomonadota</taxon>
        <taxon>Alphaproteobacteria</taxon>
        <taxon>Rhodobacterales</taxon>
        <taxon>Roseobacteraceae</taxon>
        <taxon>Marivita</taxon>
    </lineage>
</organism>
<keyword evidence="3" id="KW-1185">Reference proteome</keyword>
<sequence length="217" mass="22904">MLKIIKIGAVAFVGLVGAKAASLLPEDALALIKPADAAVSDAGMRPDVDVVWDGTGTIRRSLLGEPAGPEAGPGDALPELLVAIATEHDALAARAAELDLREAEIELARSAVLAQNRQLDTLREELSHLLEQAQDKNGADVTRLVNIYGAMKPAEAAAIMQQADLELAVLVISAMSERNSGPIMAEMAPNRANAISRVILERSRLPGDRMPVIVQLD</sequence>
<reference evidence="3" key="1">
    <citation type="journal article" date="2019" name="Int. J. Syst. Evol. Microbiol.">
        <title>The Global Catalogue of Microorganisms (GCM) 10K type strain sequencing project: providing services to taxonomists for standard genome sequencing and annotation.</title>
        <authorList>
            <consortium name="The Broad Institute Genomics Platform"/>
            <consortium name="The Broad Institute Genome Sequencing Center for Infectious Disease"/>
            <person name="Wu L."/>
            <person name="Ma J."/>
        </authorList>
    </citation>
    <scope>NUCLEOTIDE SEQUENCE [LARGE SCALE GENOMIC DNA]</scope>
    <source>
        <strain evidence="3">CGMCC 1.12478</strain>
    </source>
</reference>
<evidence type="ECO:0000313" key="2">
    <source>
        <dbReference type="EMBL" id="GGC10084.1"/>
    </source>
</evidence>